<protein>
    <recommendedName>
        <fullName evidence="13">Cytochrome P450</fullName>
    </recommendedName>
</protein>
<evidence type="ECO:0000256" key="6">
    <source>
        <dbReference type="ARBA" id="ARBA00023002"/>
    </source>
</evidence>
<dbReference type="PANTHER" id="PTHR46300">
    <property type="entry name" value="P450, PUTATIVE (EUROFUNG)-RELATED-RELATED"/>
    <property type="match status" value="1"/>
</dbReference>
<name>A0A067TGG7_GALM3</name>
<evidence type="ECO:0000256" key="3">
    <source>
        <dbReference type="ARBA" id="ARBA00010617"/>
    </source>
</evidence>
<dbReference type="GO" id="GO:0020037">
    <property type="term" value="F:heme binding"/>
    <property type="evidence" value="ECO:0007669"/>
    <property type="project" value="InterPro"/>
</dbReference>
<dbReference type="InterPro" id="IPR002401">
    <property type="entry name" value="Cyt_P450_E_grp-I"/>
</dbReference>
<dbReference type="GO" id="GO:0005506">
    <property type="term" value="F:iron ion binding"/>
    <property type="evidence" value="ECO:0007669"/>
    <property type="project" value="InterPro"/>
</dbReference>
<keyword evidence="6" id="KW-0560">Oxidoreductase</keyword>
<sequence length="511" mass="57650">MPSYTSLGAAILLIWLVKKFVDSRSNRKHGLPFPPGPKPKALIGNLTDLPITNAAQTYAEWEKKYHSNILHASALGNRVVVLNNREDAEALLDKRASNYSDRPVIPITEMMGWGYNIALYGYGDKWRFHRKICQQNFRPEAARRYQPLQMKMVHTMLRNLLDSPANFDDHNKMLSISLPMMTMYGYEVKSFEDPCIVAADQSIILGARLLMPGATLVNVFPVLKYIPSWVPGASSHKRAAEVKRLTDEMEAIPMEFVKKQVAEGTALPSLVSDFLYKKNSVGASKEEEEAIKNVASTVYGGASDTTISATGTFFYVMAINPDVQRRAQAEIDSVTGSKRLPELEDRPFLPYIEAIYREVMRFRPPLQLGVPHNVSKDDHYKGYIIPKGTSVFGNIWAMTHDERVYPEPFKFKPERFFDENGNLNDDDRILAYGFGRRVCVGKHVASSTMWLIIASVLASFDISKAKDEFGNDIEINDNYEDLGLLNHKTKFQCSFTPRSTMARQLVQNTAG</sequence>
<comment type="similarity">
    <text evidence="3">Belongs to the cytochrome P450 family.</text>
</comment>
<dbReference type="HOGENOM" id="CLU_001570_2_3_1"/>
<dbReference type="AlphaFoldDB" id="A0A067TGG7"/>
<evidence type="ECO:0000256" key="9">
    <source>
        <dbReference type="PIRSR" id="PIRSR602401-1"/>
    </source>
</evidence>
<dbReference type="Gene3D" id="1.10.630.10">
    <property type="entry name" value="Cytochrome P450"/>
    <property type="match status" value="1"/>
</dbReference>
<comment type="pathway">
    <text evidence="2">Secondary metabolite biosynthesis.</text>
</comment>
<evidence type="ECO:0000256" key="8">
    <source>
        <dbReference type="ARBA" id="ARBA00023033"/>
    </source>
</evidence>
<dbReference type="OrthoDB" id="2789670at2759"/>
<accession>A0A067TGG7</accession>
<evidence type="ECO:0000256" key="10">
    <source>
        <dbReference type="SAM" id="SignalP"/>
    </source>
</evidence>
<dbReference type="SUPFAM" id="SSF48264">
    <property type="entry name" value="Cytochrome P450"/>
    <property type="match status" value="1"/>
</dbReference>
<reference evidence="12" key="1">
    <citation type="journal article" date="2014" name="Proc. Natl. Acad. Sci. U.S.A.">
        <title>Extensive sampling of basidiomycete genomes demonstrates inadequacy of the white-rot/brown-rot paradigm for wood decay fungi.</title>
        <authorList>
            <person name="Riley R."/>
            <person name="Salamov A.A."/>
            <person name="Brown D.W."/>
            <person name="Nagy L.G."/>
            <person name="Floudas D."/>
            <person name="Held B.W."/>
            <person name="Levasseur A."/>
            <person name="Lombard V."/>
            <person name="Morin E."/>
            <person name="Otillar R."/>
            <person name="Lindquist E.A."/>
            <person name="Sun H."/>
            <person name="LaButti K.M."/>
            <person name="Schmutz J."/>
            <person name="Jabbour D."/>
            <person name="Luo H."/>
            <person name="Baker S.E."/>
            <person name="Pisabarro A.G."/>
            <person name="Walton J.D."/>
            <person name="Blanchette R.A."/>
            <person name="Henrissat B."/>
            <person name="Martin F."/>
            <person name="Cullen D."/>
            <person name="Hibbett D.S."/>
            <person name="Grigoriev I.V."/>
        </authorList>
    </citation>
    <scope>NUCLEOTIDE SEQUENCE [LARGE SCALE GENOMIC DNA]</scope>
    <source>
        <strain evidence="12">CBS 339.88</strain>
    </source>
</reference>
<feature type="chain" id="PRO_5001649082" description="Cytochrome P450" evidence="10">
    <location>
        <begin position="24"/>
        <end position="511"/>
    </location>
</feature>
<evidence type="ECO:0000313" key="12">
    <source>
        <dbReference type="Proteomes" id="UP000027222"/>
    </source>
</evidence>
<dbReference type="CDD" id="cd11065">
    <property type="entry name" value="CYP64-like"/>
    <property type="match status" value="1"/>
</dbReference>
<dbReference type="PANTHER" id="PTHR46300:SF7">
    <property type="entry name" value="P450, PUTATIVE (EUROFUNG)-RELATED"/>
    <property type="match status" value="1"/>
</dbReference>
<dbReference type="STRING" id="685588.A0A067TGG7"/>
<evidence type="ECO:0000256" key="5">
    <source>
        <dbReference type="ARBA" id="ARBA00022723"/>
    </source>
</evidence>
<evidence type="ECO:0000256" key="4">
    <source>
        <dbReference type="ARBA" id="ARBA00022617"/>
    </source>
</evidence>
<evidence type="ECO:0000256" key="7">
    <source>
        <dbReference type="ARBA" id="ARBA00023004"/>
    </source>
</evidence>
<organism evidence="11 12">
    <name type="scientific">Galerina marginata (strain CBS 339.88)</name>
    <dbReference type="NCBI Taxonomy" id="685588"/>
    <lineage>
        <taxon>Eukaryota</taxon>
        <taxon>Fungi</taxon>
        <taxon>Dikarya</taxon>
        <taxon>Basidiomycota</taxon>
        <taxon>Agaricomycotina</taxon>
        <taxon>Agaricomycetes</taxon>
        <taxon>Agaricomycetidae</taxon>
        <taxon>Agaricales</taxon>
        <taxon>Agaricineae</taxon>
        <taxon>Strophariaceae</taxon>
        <taxon>Galerina</taxon>
    </lineage>
</organism>
<feature type="signal peptide" evidence="10">
    <location>
        <begin position="1"/>
        <end position="23"/>
    </location>
</feature>
<keyword evidence="7 9" id="KW-0408">Iron</keyword>
<proteinExistence type="inferred from homology"/>
<dbReference type="InterPro" id="IPR001128">
    <property type="entry name" value="Cyt_P450"/>
</dbReference>
<keyword evidence="5 9" id="KW-0479">Metal-binding</keyword>
<keyword evidence="8" id="KW-0503">Monooxygenase</keyword>
<evidence type="ECO:0000256" key="2">
    <source>
        <dbReference type="ARBA" id="ARBA00005179"/>
    </source>
</evidence>
<dbReference type="InterPro" id="IPR050364">
    <property type="entry name" value="Cytochrome_P450_fung"/>
</dbReference>
<dbReference type="GO" id="GO:0004497">
    <property type="term" value="F:monooxygenase activity"/>
    <property type="evidence" value="ECO:0007669"/>
    <property type="project" value="UniProtKB-KW"/>
</dbReference>
<feature type="binding site" description="axial binding residue" evidence="9">
    <location>
        <position position="439"/>
    </location>
    <ligand>
        <name>heme</name>
        <dbReference type="ChEBI" id="CHEBI:30413"/>
    </ligand>
    <ligandPart>
        <name>Fe</name>
        <dbReference type="ChEBI" id="CHEBI:18248"/>
    </ligandPart>
</feature>
<evidence type="ECO:0000313" key="11">
    <source>
        <dbReference type="EMBL" id="KDR82256.1"/>
    </source>
</evidence>
<dbReference type="InterPro" id="IPR036396">
    <property type="entry name" value="Cyt_P450_sf"/>
</dbReference>
<dbReference type="Proteomes" id="UP000027222">
    <property type="component" value="Unassembled WGS sequence"/>
</dbReference>
<evidence type="ECO:0008006" key="13">
    <source>
        <dbReference type="Google" id="ProtNLM"/>
    </source>
</evidence>
<dbReference type="PRINTS" id="PR00463">
    <property type="entry name" value="EP450I"/>
</dbReference>
<dbReference type="Pfam" id="PF00067">
    <property type="entry name" value="p450"/>
    <property type="match status" value="1"/>
</dbReference>
<evidence type="ECO:0000256" key="1">
    <source>
        <dbReference type="ARBA" id="ARBA00001971"/>
    </source>
</evidence>
<dbReference type="EMBL" id="KL142370">
    <property type="protein sequence ID" value="KDR82256.1"/>
    <property type="molecule type" value="Genomic_DNA"/>
</dbReference>
<keyword evidence="12" id="KW-1185">Reference proteome</keyword>
<gene>
    <name evidence="11" type="ORF">GALMADRAFT_90814</name>
</gene>
<keyword evidence="4 9" id="KW-0349">Heme</keyword>
<dbReference type="GO" id="GO:0016705">
    <property type="term" value="F:oxidoreductase activity, acting on paired donors, with incorporation or reduction of molecular oxygen"/>
    <property type="evidence" value="ECO:0007669"/>
    <property type="project" value="InterPro"/>
</dbReference>
<comment type="cofactor">
    <cofactor evidence="1 9">
        <name>heme</name>
        <dbReference type="ChEBI" id="CHEBI:30413"/>
    </cofactor>
</comment>
<keyword evidence="10" id="KW-0732">Signal</keyword>